<evidence type="ECO:0000256" key="1">
    <source>
        <dbReference type="ARBA" id="ARBA00008950"/>
    </source>
</evidence>
<comment type="similarity">
    <text evidence="1 2">Belongs to the metallophosphoesterase superfamily. YfcE family.</text>
</comment>
<organism evidence="4 5">
    <name type="scientific">Eubacterium uniforme</name>
    <dbReference type="NCBI Taxonomy" id="39495"/>
    <lineage>
        <taxon>Bacteria</taxon>
        <taxon>Bacillati</taxon>
        <taxon>Bacillota</taxon>
        <taxon>Clostridia</taxon>
        <taxon>Eubacteriales</taxon>
        <taxon>Eubacteriaceae</taxon>
        <taxon>Eubacterium</taxon>
    </lineage>
</organism>
<gene>
    <name evidence="4" type="ORF">SAMN02745111_02352</name>
</gene>
<name>A0A1T4W5A7_9FIRM</name>
<evidence type="ECO:0000256" key="2">
    <source>
        <dbReference type="RuleBase" id="RU362039"/>
    </source>
</evidence>
<evidence type="ECO:0000313" key="4">
    <source>
        <dbReference type="EMBL" id="SKA72413.1"/>
    </source>
</evidence>
<dbReference type="GO" id="GO:0016787">
    <property type="term" value="F:hydrolase activity"/>
    <property type="evidence" value="ECO:0007669"/>
    <property type="project" value="UniProtKB-UniRule"/>
</dbReference>
<dbReference type="InterPro" id="IPR024654">
    <property type="entry name" value="Calcineurin-like_PHP_lpxH"/>
</dbReference>
<dbReference type="AlphaFoldDB" id="A0A1T4W5A7"/>
<keyword evidence="2" id="KW-0479">Metal-binding</keyword>
<dbReference type="PANTHER" id="PTHR11124">
    <property type="entry name" value="VACUOLAR SORTING PROTEIN VPS29"/>
    <property type="match status" value="1"/>
</dbReference>
<sequence>MNVMVVSDTHGRDFNLLRAIELESKEEKIDLLLHLGDLCGLEGMLHTIAGCPVHYVAGNCDGVLQPSEKLIEIDGIKVYMTHGHRLQVGGSLLRMEYTTKEKGAYIGFYGHTHVPRIDYCDSGVVLVNPGSIERPRQSGFRPSYIMMDTNDGGEPIFEIKYL</sequence>
<dbReference type="InterPro" id="IPR029052">
    <property type="entry name" value="Metallo-depent_PP-like"/>
</dbReference>
<dbReference type="Proteomes" id="UP000190814">
    <property type="component" value="Unassembled WGS sequence"/>
</dbReference>
<feature type="domain" description="Calcineurin-like phosphoesterase" evidence="3">
    <location>
        <begin position="1"/>
        <end position="151"/>
    </location>
</feature>
<dbReference type="RefSeq" id="WP_078767166.1">
    <property type="nucleotide sequence ID" value="NZ_FUXZ01000019.1"/>
</dbReference>
<evidence type="ECO:0000259" key="3">
    <source>
        <dbReference type="Pfam" id="PF12850"/>
    </source>
</evidence>
<proteinExistence type="inferred from homology"/>
<dbReference type="EMBL" id="FUXZ01000019">
    <property type="protein sequence ID" value="SKA72413.1"/>
    <property type="molecule type" value="Genomic_DNA"/>
</dbReference>
<dbReference type="Pfam" id="PF12850">
    <property type="entry name" value="Metallophos_2"/>
    <property type="match status" value="1"/>
</dbReference>
<reference evidence="4 5" key="1">
    <citation type="submission" date="2017-02" db="EMBL/GenBank/DDBJ databases">
        <authorList>
            <person name="Peterson S.W."/>
        </authorList>
    </citation>
    <scope>NUCLEOTIDE SEQUENCE [LARGE SCALE GENOMIC DNA]</scope>
    <source>
        <strain evidence="4 5">ATCC 35992</strain>
    </source>
</reference>
<keyword evidence="5" id="KW-1185">Reference proteome</keyword>
<dbReference type="SUPFAM" id="SSF56300">
    <property type="entry name" value="Metallo-dependent phosphatases"/>
    <property type="match status" value="1"/>
</dbReference>
<comment type="cofactor">
    <cofactor evidence="2">
        <name>a divalent metal cation</name>
        <dbReference type="ChEBI" id="CHEBI:60240"/>
    </cofactor>
</comment>
<evidence type="ECO:0000313" key="5">
    <source>
        <dbReference type="Proteomes" id="UP000190814"/>
    </source>
</evidence>
<dbReference type="Gene3D" id="3.60.21.10">
    <property type="match status" value="1"/>
</dbReference>
<protein>
    <recommendedName>
        <fullName evidence="2">Phosphoesterase</fullName>
        <ecNumber evidence="2">3.1.4.-</ecNumber>
    </recommendedName>
</protein>
<dbReference type="GO" id="GO:0046872">
    <property type="term" value="F:metal ion binding"/>
    <property type="evidence" value="ECO:0007669"/>
    <property type="project" value="UniProtKB-KW"/>
</dbReference>
<dbReference type="STRING" id="39495.SAMN02745111_02352"/>
<dbReference type="OrthoDB" id="9800565at2"/>
<dbReference type="NCBIfam" id="TIGR00040">
    <property type="entry name" value="yfcE"/>
    <property type="match status" value="1"/>
</dbReference>
<dbReference type="InterPro" id="IPR000979">
    <property type="entry name" value="Phosphodiesterase_MJ0936/Vps29"/>
</dbReference>
<accession>A0A1T4W5A7</accession>
<dbReference type="EC" id="3.1.4.-" evidence="2"/>